<evidence type="ECO:0000313" key="3">
    <source>
        <dbReference type="Proteomes" id="UP000789831"/>
    </source>
</evidence>
<feature type="region of interest" description="Disordered" evidence="1">
    <location>
        <begin position="1"/>
        <end position="20"/>
    </location>
</feature>
<name>A0A9N9B7P5_9GLOM</name>
<organism evidence="2 3">
    <name type="scientific">Ambispora gerdemannii</name>
    <dbReference type="NCBI Taxonomy" id="144530"/>
    <lineage>
        <taxon>Eukaryota</taxon>
        <taxon>Fungi</taxon>
        <taxon>Fungi incertae sedis</taxon>
        <taxon>Mucoromycota</taxon>
        <taxon>Glomeromycotina</taxon>
        <taxon>Glomeromycetes</taxon>
        <taxon>Archaeosporales</taxon>
        <taxon>Ambisporaceae</taxon>
        <taxon>Ambispora</taxon>
    </lineage>
</organism>
<accession>A0A9N9B7P5</accession>
<comment type="caution">
    <text evidence="2">The sequence shown here is derived from an EMBL/GenBank/DDBJ whole genome shotgun (WGS) entry which is preliminary data.</text>
</comment>
<gene>
    <name evidence="2" type="ORF">AGERDE_LOCUS6797</name>
</gene>
<dbReference type="OrthoDB" id="2411936at2759"/>
<protein>
    <submittedName>
        <fullName evidence="2">6416_t:CDS:1</fullName>
    </submittedName>
</protein>
<reference evidence="2" key="1">
    <citation type="submission" date="2021-06" db="EMBL/GenBank/DDBJ databases">
        <authorList>
            <person name="Kallberg Y."/>
            <person name="Tangrot J."/>
            <person name="Rosling A."/>
        </authorList>
    </citation>
    <scope>NUCLEOTIDE SEQUENCE</scope>
    <source>
        <strain evidence="2">MT106</strain>
    </source>
</reference>
<dbReference type="EMBL" id="CAJVPL010001118">
    <property type="protein sequence ID" value="CAG8553660.1"/>
    <property type="molecule type" value="Genomic_DNA"/>
</dbReference>
<dbReference type="Proteomes" id="UP000789831">
    <property type="component" value="Unassembled WGS sequence"/>
</dbReference>
<evidence type="ECO:0000313" key="2">
    <source>
        <dbReference type="EMBL" id="CAG8553660.1"/>
    </source>
</evidence>
<feature type="compositionally biased region" description="Basic and acidic residues" evidence="1">
    <location>
        <begin position="10"/>
        <end position="20"/>
    </location>
</feature>
<sequence length="381" mass="44763">MNYFNIGQNKSDDTSDMREQDLEEELKTIKQANAKLKSQVTELSKINQTWMIKYEQSETDFKKNINFYKEQMEKLQQQVTDYKSEAAHYQSELGGIKNLQDENSIVKLRHEIEDLKDALETLTTTKKRDVNKKGVKNLLDKYQLKYKSHEKFPNNLISAVMQRHIIELILEYLKKHFEESVAFEEELETTSHAVKNERQVDKMLIKSMQTISENIETFGKIHPIRNEFVNITMFKIQQQIYNLLSSRKFDIENSQLFKSICELVVSEMEKVFSFNSGERTKFMKKAIETIHKCITTLYFNVKLQYPYLEIVWLTKGHPVNNIEMDDDNINDIDDTDNAIVEICKFPLIKEIDTQNVVFTARVKTMLRNNSNPFSIGSYGIL</sequence>
<keyword evidence="3" id="KW-1185">Reference proteome</keyword>
<proteinExistence type="predicted"/>
<dbReference type="AlphaFoldDB" id="A0A9N9B7P5"/>
<evidence type="ECO:0000256" key="1">
    <source>
        <dbReference type="SAM" id="MobiDB-lite"/>
    </source>
</evidence>